<dbReference type="InterPro" id="IPR043129">
    <property type="entry name" value="ATPase_NBD"/>
</dbReference>
<accession>A0A8D8R9H0</accession>
<dbReference type="GO" id="GO:0006071">
    <property type="term" value="P:glycerol metabolic process"/>
    <property type="evidence" value="ECO:0007669"/>
    <property type="project" value="TreeGrafter"/>
</dbReference>
<dbReference type="InterPro" id="IPR018484">
    <property type="entry name" value="FGGY_N"/>
</dbReference>
<sequence length="525" mass="59526">MKYILCLDIGTTNIRCAICDPQFKNQIKSIVYDKLQILYLPNGNVEIDPQQLWIQILNLIRKCISTSNISIDQISSLGISAQRNTFVTWDKTSGTEFHNLIVWNDLRAKELVEEYNESWCLWILNKACKLLYQVTRQKRFLAGSVIKFMNAQVSLRLLWILTHCQPVRVNVAKRNVLFGTLDTWLIYKLTRGAHHITDVSHASSTGLYDPFTLGWAQWALSLFRIPVSILPKVLATWHGREDIRVDSEHLGREIPIRASITDQSASMYGLSCVKKGDMKLTMGTGSFMDVNTSDKPHASLEGLYPLVGWQFSSHKSRPVYLVEGSSYGTGGLIEFCKSKGLFSTLEETSDLASSVPNSGGVVFAMGFSGLQDPAMQEPGSIMGFLHQSESTTRAHLVRALLESVAFRVKQIYDTMLKETEFQFKTIRVDGGCSRNDFLCQLIADLTRVRVWRPSQTESSIVGVAKLISDCERSDRLDHPVEEQDEVELDGTEFLPRLELYEQHMSMYTVWNMEMSVCWCSDTELR</sequence>
<evidence type="ECO:0000256" key="5">
    <source>
        <dbReference type="ARBA" id="ARBA00022840"/>
    </source>
</evidence>
<feature type="domain" description="Carbohydrate kinase FGGY N-terminal" evidence="6">
    <location>
        <begin position="3"/>
        <end position="268"/>
    </location>
</feature>
<dbReference type="EMBL" id="HBUF01136968">
    <property type="protein sequence ID" value="CAG6645450.1"/>
    <property type="molecule type" value="Transcribed_RNA"/>
</dbReference>
<dbReference type="PANTHER" id="PTHR10196">
    <property type="entry name" value="SUGAR KINASE"/>
    <property type="match status" value="1"/>
</dbReference>
<dbReference type="InterPro" id="IPR018485">
    <property type="entry name" value="FGGY_C"/>
</dbReference>
<dbReference type="GO" id="GO:0005739">
    <property type="term" value="C:mitochondrion"/>
    <property type="evidence" value="ECO:0007669"/>
    <property type="project" value="TreeGrafter"/>
</dbReference>
<evidence type="ECO:0000313" key="8">
    <source>
        <dbReference type="EMBL" id="CAG6645450.1"/>
    </source>
</evidence>
<dbReference type="InterPro" id="IPR000577">
    <property type="entry name" value="Carb_kinase_FGGY"/>
</dbReference>
<evidence type="ECO:0000259" key="6">
    <source>
        <dbReference type="Pfam" id="PF00370"/>
    </source>
</evidence>
<dbReference type="SUPFAM" id="SSF53067">
    <property type="entry name" value="Actin-like ATPase domain"/>
    <property type="match status" value="2"/>
</dbReference>
<reference evidence="8" key="1">
    <citation type="submission" date="2021-05" db="EMBL/GenBank/DDBJ databases">
        <authorList>
            <person name="Alioto T."/>
            <person name="Alioto T."/>
            <person name="Gomez Garrido J."/>
        </authorList>
    </citation>
    <scope>NUCLEOTIDE SEQUENCE</scope>
</reference>
<dbReference type="InterPro" id="IPR037444">
    <property type="entry name" value="GK5"/>
</dbReference>
<name>A0A8D8R9H0_9HEMI</name>
<evidence type="ECO:0000256" key="2">
    <source>
        <dbReference type="ARBA" id="ARBA00022679"/>
    </source>
</evidence>
<organism evidence="8">
    <name type="scientific">Cacopsylla melanoneura</name>
    <dbReference type="NCBI Taxonomy" id="428564"/>
    <lineage>
        <taxon>Eukaryota</taxon>
        <taxon>Metazoa</taxon>
        <taxon>Ecdysozoa</taxon>
        <taxon>Arthropoda</taxon>
        <taxon>Hexapoda</taxon>
        <taxon>Insecta</taxon>
        <taxon>Pterygota</taxon>
        <taxon>Neoptera</taxon>
        <taxon>Paraneoptera</taxon>
        <taxon>Hemiptera</taxon>
        <taxon>Sternorrhyncha</taxon>
        <taxon>Psylloidea</taxon>
        <taxon>Psyllidae</taxon>
        <taxon>Psyllinae</taxon>
        <taxon>Cacopsylla</taxon>
    </lineage>
</organism>
<evidence type="ECO:0000256" key="3">
    <source>
        <dbReference type="ARBA" id="ARBA00022741"/>
    </source>
</evidence>
<dbReference type="GO" id="GO:0046167">
    <property type="term" value="P:glycerol-3-phosphate biosynthetic process"/>
    <property type="evidence" value="ECO:0007669"/>
    <property type="project" value="TreeGrafter"/>
</dbReference>
<dbReference type="GO" id="GO:0006641">
    <property type="term" value="P:triglyceride metabolic process"/>
    <property type="evidence" value="ECO:0007669"/>
    <property type="project" value="TreeGrafter"/>
</dbReference>
<dbReference type="Pfam" id="PF02782">
    <property type="entry name" value="FGGY_C"/>
    <property type="match status" value="1"/>
</dbReference>
<dbReference type="FunFam" id="3.30.420.40:FF:000102">
    <property type="entry name" value="Putative glycerol kinase 5"/>
    <property type="match status" value="1"/>
</dbReference>
<protein>
    <submittedName>
        <fullName evidence="8">Glycerol kinase 5</fullName>
    </submittedName>
</protein>
<evidence type="ECO:0000259" key="7">
    <source>
        <dbReference type="Pfam" id="PF02782"/>
    </source>
</evidence>
<feature type="domain" description="Carbohydrate kinase FGGY C-terminal" evidence="7">
    <location>
        <begin position="279"/>
        <end position="466"/>
    </location>
</feature>
<dbReference type="AlphaFoldDB" id="A0A8D8R9H0"/>
<proteinExistence type="inferred from homology"/>
<comment type="similarity">
    <text evidence="1">Belongs to the FGGY kinase family.</text>
</comment>
<keyword evidence="5" id="KW-0067">ATP-binding</keyword>
<dbReference type="Gene3D" id="3.30.420.40">
    <property type="match status" value="2"/>
</dbReference>
<evidence type="ECO:0000256" key="1">
    <source>
        <dbReference type="ARBA" id="ARBA00009156"/>
    </source>
</evidence>
<keyword evidence="2" id="KW-0808">Transferase</keyword>
<dbReference type="PANTHER" id="PTHR10196:SF68">
    <property type="entry name" value="GLYCEROL KINASE 5-RELATED"/>
    <property type="match status" value="1"/>
</dbReference>
<dbReference type="GO" id="GO:0005524">
    <property type="term" value="F:ATP binding"/>
    <property type="evidence" value="ECO:0007669"/>
    <property type="project" value="UniProtKB-KW"/>
</dbReference>
<keyword evidence="4 8" id="KW-0418">Kinase</keyword>
<keyword evidence="3" id="KW-0547">Nucleotide-binding</keyword>
<dbReference type="GO" id="GO:0016301">
    <property type="term" value="F:kinase activity"/>
    <property type="evidence" value="ECO:0007669"/>
    <property type="project" value="UniProtKB-KW"/>
</dbReference>
<dbReference type="Pfam" id="PF00370">
    <property type="entry name" value="FGGY_N"/>
    <property type="match status" value="1"/>
</dbReference>
<evidence type="ECO:0000256" key="4">
    <source>
        <dbReference type="ARBA" id="ARBA00022777"/>
    </source>
</evidence>
<dbReference type="CDD" id="cd07793">
    <property type="entry name" value="ASKHA_NBD_FGGY_GK5-like"/>
    <property type="match status" value="1"/>
</dbReference>
<dbReference type="PIRSF" id="PIRSF000538">
    <property type="entry name" value="GlpK"/>
    <property type="match status" value="1"/>
</dbReference>